<organism evidence="10 11">
    <name type="scientific">Polyporus arcularius HHB13444</name>
    <dbReference type="NCBI Taxonomy" id="1314778"/>
    <lineage>
        <taxon>Eukaryota</taxon>
        <taxon>Fungi</taxon>
        <taxon>Dikarya</taxon>
        <taxon>Basidiomycota</taxon>
        <taxon>Agaricomycotina</taxon>
        <taxon>Agaricomycetes</taxon>
        <taxon>Polyporales</taxon>
        <taxon>Polyporaceae</taxon>
        <taxon>Polyporus</taxon>
    </lineage>
</organism>
<feature type="compositionally biased region" description="Basic and acidic residues" evidence="8">
    <location>
        <begin position="317"/>
        <end position="336"/>
    </location>
</feature>
<gene>
    <name evidence="10" type="ORF">K466DRAFT_67519</name>
</gene>
<dbReference type="InterPro" id="IPR003822">
    <property type="entry name" value="PAH"/>
</dbReference>
<dbReference type="GO" id="GO:0000122">
    <property type="term" value="P:negative regulation of transcription by RNA polymerase II"/>
    <property type="evidence" value="ECO:0007669"/>
    <property type="project" value="TreeGrafter"/>
</dbReference>
<feature type="compositionally biased region" description="Low complexity" evidence="8">
    <location>
        <begin position="1396"/>
        <end position="1435"/>
    </location>
</feature>
<feature type="domain" description="Histone deacetylase interacting" evidence="9">
    <location>
        <begin position="528"/>
        <end position="628"/>
    </location>
</feature>
<dbReference type="FunCoup" id="A0A5C3PHL4">
    <property type="interactions" value="677"/>
</dbReference>
<protein>
    <recommendedName>
        <fullName evidence="9">Histone deacetylase interacting domain-containing protein</fullName>
    </recommendedName>
</protein>
<dbReference type="InParanoid" id="A0A5C3PHL4"/>
<accession>A0A5C3PHL4</accession>
<dbReference type="InterPro" id="IPR031693">
    <property type="entry name" value="Sin3_C"/>
</dbReference>
<feature type="compositionally biased region" description="Pro residues" evidence="8">
    <location>
        <begin position="392"/>
        <end position="404"/>
    </location>
</feature>
<name>A0A5C3PHL4_9APHY</name>
<dbReference type="SUPFAM" id="SSF47762">
    <property type="entry name" value="PAH2 domain"/>
    <property type="match status" value="3"/>
</dbReference>
<feature type="region of interest" description="Disordered" evidence="8">
    <location>
        <begin position="1223"/>
        <end position="1259"/>
    </location>
</feature>
<feature type="compositionally biased region" description="Low complexity" evidence="8">
    <location>
        <begin position="1344"/>
        <end position="1355"/>
    </location>
</feature>
<feature type="compositionally biased region" description="Low complexity" evidence="8">
    <location>
        <begin position="844"/>
        <end position="861"/>
    </location>
</feature>
<evidence type="ECO:0000256" key="6">
    <source>
        <dbReference type="ARBA" id="ARBA00023242"/>
    </source>
</evidence>
<dbReference type="GO" id="GO:0070822">
    <property type="term" value="C:Sin3-type complex"/>
    <property type="evidence" value="ECO:0007669"/>
    <property type="project" value="TreeGrafter"/>
</dbReference>
<proteinExistence type="predicted"/>
<evidence type="ECO:0000256" key="5">
    <source>
        <dbReference type="ARBA" id="ARBA00023163"/>
    </source>
</evidence>
<dbReference type="Gene3D" id="1.20.1160.11">
    <property type="entry name" value="Paired amphipathic helix"/>
    <property type="match status" value="3"/>
</dbReference>
<dbReference type="Pfam" id="PF08295">
    <property type="entry name" value="Sin3_corepress"/>
    <property type="match status" value="1"/>
</dbReference>
<feature type="compositionally biased region" description="Pro residues" evidence="8">
    <location>
        <begin position="1436"/>
        <end position="1461"/>
    </location>
</feature>
<evidence type="ECO:0000256" key="4">
    <source>
        <dbReference type="ARBA" id="ARBA00023015"/>
    </source>
</evidence>
<keyword evidence="4" id="KW-0805">Transcription regulation</keyword>
<dbReference type="SMART" id="SM00761">
    <property type="entry name" value="HDAC_interact"/>
    <property type="match status" value="1"/>
</dbReference>
<evidence type="ECO:0000313" key="10">
    <source>
        <dbReference type="EMBL" id="TFK88547.1"/>
    </source>
</evidence>
<dbReference type="Pfam" id="PF16879">
    <property type="entry name" value="Sin3a_C"/>
    <property type="match status" value="1"/>
</dbReference>
<evidence type="ECO:0000256" key="2">
    <source>
        <dbReference type="ARBA" id="ARBA00022491"/>
    </source>
</evidence>
<dbReference type="FunFam" id="1.20.1160.11:FF:000001">
    <property type="entry name" value="Paired amphipathic helix protein Sin3"/>
    <property type="match status" value="1"/>
</dbReference>
<feature type="region of interest" description="Disordered" evidence="8">
    <location>
        <begin position="1"/>
        <end position="72"/>
    </location>
</feature>
<feature type="region of interest" description="Disordered" evidence="8">
    <location>
        <begin position="180"/>
        <end position="205"/>
    </location>
</feature>
<feature type="compositionally biased region" description="Pro residues" evidence="8">
    <location>
        <begin position="1470"/>
        <end position="1497"/>
    </location>
</feature>
<feature type="compositionally biased region" description="Low complexity" evidence="8">
    <location>
        <begin position="21"/>
        <end position="37"/>
    </location>
</feature>
<keyword evidence="2" id="KW-0678">Repressor</keyword>
<keyword evidence="3" id="KW-0677">Repeat</keyword>
<keyword evidence="5" id="KW-0804">Transcription</keyword>
<dbReference type="EMBL" id="ML211108">
    <property type="protein sequence ID" value="TFK88547.1"/>
    <property type="molecule type" value="Genomic_DNA"/>
</dbReference>
<dbReference type="Pfam" id="PF02671">
    <property type="entry name" value="PAH"/>
    <property type="match status" value="2"/>
</dbReference>
<feature type="compositionally biased region" description="Basic and acidic residues" evidence="8">
    <location>
        <begin position="862"/>
        <end position="874"/>
    </location>
</feature>
<keyword evidence="11" id="KW-1185">Reference proteome</keyword>
<dbReference type="STRING" id="1314778.A0A5C3PHL4"/>
<feature type="compositionally biased region" description="Basic and acidic residues" evidence="8">
    <location>
        <begin position="353"/>
        <end position="362"/>
    </location>
</feature>
<dbReference type="InterPro" id="IPR039774">
    <property type="entry name" value="Sin3-like"/>
</dbReference>
<evidence type="ECO:0000256" key="8">
    <source>
        <dbReference type="SAM" id="MobiDB-lite"/>
    </source>
</evidence>
<feature type="compositionally biased region" description="Low complexity" evidence="8">
    <location>
        <begin position="1373"/>
        <end position="1388"/>
    </location>
</feature>
<evidence type="ECO:0000259" key="9">
    <source>
        <dbReference type="SMART" id="SM00761"/>
    </source>
</evidence>
<feature type="compositionally biased region" description="Low complexity" evidence="8">
    <location>
        <begin position="1300"/>
        <end position="1310"/>
    </location>
</feature>
<dbReference type="GO" id="GO:0003714">
    <property type="term" value="F:transcription corepressor activity"/>
    <property type="evidence" value="ECO:0007669"/>
    <property type="project" value="InterPro"/>
</dbReference>
<evidence type="ECO:0000313" key="11">
    <source>
        <dbReference type="Proteomes" id="UP000308197"/>
    </source>
</evidence>
<evidence type="ECO:0000256" key="1">
    <source>
        <dbReference type="ARBA" id="ARBA00004123"/>
    </source>
</evidence>
<dbReference type="PANTHER" id="PTHR12346:SF0">
    <property type="entry name" value="SIN3A, ISOFORM G"/>
    <property type="match status" value="1"/>
</dbReference>
<keyword evidence="6 7" id="KW-0539">Nucleus</keyword>
<feature type="region of interest" description="Disordered" evidence="8">
    <location>
        <begin position="317"/>
        <end position="408"/>
    </location>
</feature>
<feature type="region of interest" description="Disordered" evidence="8">
    <location>
        <begin position="836"/>
        <end position="915"/>
    </location>
</feature>
<feature type="compositionally biased region" description="Low complexity" evidence="8">
    <location>
        <begin position="381"/>
        <end position="391"/>
    </location>
</feature>
<dbReference type="Proteomes" id="UP000308197">
    <property type="component" value="Unassembled WGS sequence"/>
</dbReference>
<dbReference type="PROSITE" id="PS51477">
    <property type="entry name" value="PAH"/>
    <property type="match status" value="2"/>
</dbReference>
<feature type="region of interest" description="Disordered" evidence="8">
    <location>
        <begin position="1300"/>
        <end position="1506"/>
    </location>
</feature>
<comment type="subcellular location">
    <subcellularLocation>
        <location evidence="1 7">Nucleus</location>
    </subcellularLocation>
</comment>
<feature type="compositionally biased region" description="Polar residues" evidence="8">
    <location>
        <begin position="1"/>
        <end position="20"/>
    </location>
</feature>
<reference evidence="10 11" key="1">
    <citation type="journal article" date="2019" name="Nat. Ecol. Evol.">
        <title>Megaphylogeny resolves global patterns of mushroom evolution.</title>
        <authorList>
            <person name="Varga T."/>
            <person name="Krizsan K."/>
            <person name="Foldi C."/>
            <person name="Dima B."/>
            <person name="Sanchez-Garcia M."/>
            <person name="Sanchez-Ramirez S."/>
            <person name="Szollosi G.J."/>
            <person name="Szarkandi J.G."/>
            <person name="Papp V."/>
            <person name="Albert L."/>
            <person name="Andreopoulos W."/>
            <person name="Angelini C."/>
            <person name="Antonin V."/>
            <person name="Barry K.W."/>
            <person name="Bougher N.L."/>
            <person name="Buchanan P."/>
            <person name="Buyck B."/>
            <person name="Bense V."/>
            <person name="Catcheside P."/>
            <person name="Chovatia M."/>
            <person name="Cooper J."/>
            <person name="Damon W."/>
            <person name="Desjardin D."/>
            <person name="Finy P."/>
            <person name="Geml J."/>
            <person name="Haridas S."/>
            <person name="Hughes K."/>
            <person name="Justo A."/>
            <person name="Karasinski D."/>
            <person name="Kautmanova I."/>
            <person name="Kiss B."/>
            <person name="Kocsube S."/>
            <person name="Kotiranta H."/>
            <person name="LaButti K.M."/>
            <person name="Lechner B.E."/>
            <person name="Liimatainen K."/>
            <person name="Lipzen A."/>
            <person name="Lukacs Z."/>
            <person name="Mihaltcheva S."/>
            <person name="Morgado L.N."/>
            <person name="Niskanen T."/>
            <person name="Noordeloos M.E."/>
            <person name="Ohm R.A."/>
            <person name="Ortiz-Santana B."/>
            <person name="Ovrebo C."/>
            <person name="Racz N."/>
            <person name="Riley R."/>
            <person name="Savchenko A."/>
            <person name="Shiryaev A."/>
            <person name="Soop K."/>
            <person name="Spirin V."/>
            <person name="Szebenyi C."/>
            <person name="Tomsovsky M."/>
            <person name="Tulloss R.E."/>
            <person name="Uehling J."/>
            <person name="Grigoriev I.V."/>
            <person name="Vagvolgyi C."/>
            <person name="Papp T."/>
            <person name="Martin F.M."/>
            <person name="Miettinen O."/>
            <person name="Hibbett D.S."/>
            <person name="Nagy L.G."/>
        </authorList>
    </citation>
    <scope>NUCLEOTIDE SEQUENCE [LARGE SCALE GENOMIC DNA]</scope>
    <source>
        <strain evidence="10 11">HHB13444</strain>
    </source>
</reference>
<dbReference type="InterPro" id="IPR036600">
    <property type="entry name" value="PAH_sf"/>
</dbReference>
<dbReference type="PANTHER" id="PTHR12346">
    <property type="entry name" value="SIN3B-RELATED"/>
    <property type="match status" value="1"/>
</dbReference>
<dbReference type="FunFam" id="1.20.1160.11:FF:000002">
    <property type="entry name" value="Paired amphipathic helix protein SIN3"/>
    <property type="match status" value="1"/>
</dbReference>
<sequence>MEEQDSTALGDSRMASSSRNTPLARSRPPSPRTLLPPQQMDTDQPLEASRPPHPTEAHVGAIDSPGGTAEQQAGSADRQLNVNDALTYLDSVKAQFAEQPEVYNKFLDIMKDFKSQFIDTPGVIERVSNLFHGHPALIQGFNTFLPAGYRIETTDNPDPNYITVTTPAGITTQATNAAFKYGPANTKPPPPAEKPAASSSQREPEGAVVAAETLFPARDFVQKVRTRYANHPDVYKQFLGFFTEVDLDVATAAYDKSSLGGMELLSVACLSAKRATGDVMHKIMNHLKDAPDLMRDFVQFIPDEQVQRDELARIGKVEEARKASEAKPKRGGDGHGHSSSATAVPQKRKRKPADREKEKEQAPAKGSANKQKAKVHPSSEAPSPALAQRPAAAPPSPLRGPPQPQQQTFYPHHQQTVALPPPIPAGPVQSTSAHHVNDEGHFFDRVKRVLDNRETYTEFLKLVNLFTQDVINTTRLVREARSFLGDGELMAQFKDILGWDVNKERMAALEESWTRPMGVLDRPSRNQLHTRYGSYRKLPAHEVNVQCSGRDEMCNSVLNDEYISQPVFASEDTGFIAHKKNVYEEALHRSEEERHEYDFHVEAINRTILVLEPLNNKIAQLSPEERASFKLKPNLGGVGKAIHQRVIKKIYGRDIGLEVWTAMQEVPATAIPVVLVRLKQKHEEWKRAQREWDKVWREVDARNYHKSLDHQAVTFKADDKKAITQKAFVTQIEAARDEQRVTRASLIDPLFARTKPRHQLEFVVEDPAVLQDTLKLTLSFLDRTQGQISLPDRRKIETFLRSFVPLFFMLDPVAFNAAFVPHHETVDEMDGEAAGEDVDMTGVNGSSSRSKNKKGGANNAGDLRKRLLKSEQAKLSRRTRAAASPTPSRFASPAPSEAMLVDGDSSLVRNDKSTGRRRGTFYTNTSFYVLLRLLEVLYSRLQLFKNLTRNVTDRSNDPNEPNPASIKSSFYAELGKIGDKDKDKLDNASHFYEFMLESCEKLFDNELEPHVFEEMMRFMFGVKHGYKMFTVDKVLGALIKQVQIILSDPKSQDLYELLKREREIPSPTTQDLINCRRNTERVLGPDENLFRIDWLPEPKTMTIQLIGKDDTTYDDSEVMTGRWQSYIESFVSHHYTAGVPTSSTIRRPFLLRTKIPAPSGAMPEILARGGLQIKVCVRTYRLFFVPHSEDIMVRISTREERAEARKLVDSRSQKRKKWLEDYAAKTPKDEPQSAPAEVPSEPLAPTASTPTESYEAAPEVPPHNEVLDVPMELVQEQREQEPAATVHTVPQDDAVEVAAAAAVVGPALDPDSADGDVPMNEETPDVPPVNSADAAPPRSPAPPVVVELAPELVAATQGGTVPAAKPPSPPAALGPTPAQPAAAEPEPQALKETETSGPSASSPSLQAQATEAAHAPSPPAATTTAEAPASLETSAPAPPALPSPQAAPLPTSLPPAPPPPAAEATVAELPRPPSPSAPTPAPAPEPEPEPALGPAPPADSSAPASS</sequence>
<evidence type="ECO:0000256" key="3">
    <source>
        <dbReference type="ARBA" id="ARBA00022737"/>
    </source>
</evidence>
<dbReference type="InterPro" id="IPR013194">
    <property type="entry name" value="HDAC_interact_dom"/>
</dbReference>
<evidence type="ECO:0000256" key="7">
    <source>
        <dbReference type="PROSITE-ProRule" id="PRU00810"/>
    </source>
</evidence>